<protein>
    <recommendedName>
        <fullName evidence="4">STAS domain-containing protein</fullName>
    </recommendedName>
</protein>
<name>A0A445DH26_ARAHY</name>
<proteinExistence type="predicted"/>
<organism evidence="2 3">
    <name type="scientific">Arachis hypogaea</name>
    <name type="common">Peanut</name>
    <dbReference type="NCBI Taxonomy" id="3818"/>
    <lineage>
        <taxon>Eukaryota</taxon>
        <taxon>Viridiplantae</taxon>
        <taxon>Streptophyta</taxon>
        <taxon>Embryophyta</taxon>
        <taxon>Tracheophyta</taxon>
        <taxon>Spermatophyta</taxon>
        <taxon>Magnoliopsida</taxon>
        <taxon>eudicotyledons</taxon>
        <taxon>Gunneridae</taxon>
        <taxon>Pentapetalae</taxon>
        <taxon>rosids</taxon>
        <taxon>fabids</taxon>
        <taxon>Fabales</taxon>
        <taxon>Fabaceae</taxon>
        <taxon>Papilionoideae</taxon>
        <taxon>50 kb inversion clade</taxon>
        <taxon>dalbergioids sensu lato</taxon>
        <taxon>Dalbergieae</taxon>
        <taxon>Pterocarpus clade</taxon>
        <taxon>Arachis</taxon>
    </lineage>
</organism>
<dbReference type="EMBL" id="SDMP01000004">
    <property type="protein sequence ID" value="RYR62481.1"/>
    <property type="molecule type" value="Genomic_DNA"/>
</dbReference>
<evidence type="ECO:0000313" key="3">
    <source>
        <dbReference type="Proteomes" id="UP000289738"/>
    </source>
</evidence>
<dbReference type="Proteomes" id="UP000289738">
    <property type="component" value="Chromosome A04"/>
</dbReference>
<evidence type="ECO:0000256" key="1">
    <source>
        <dbReference type="SAM" id="MobiDB-lite"/>
    </source>
</evidence>
<keyword evidence="3" id="KW-1185">Reference proteome</keyword>
<reference evidence="2 3" key="1">
    <citation type="submission" date="2019-01" db="EMBL/GenBank/DDBJ databases">
        <title>Sequencing of cultivated peanut Arachis hypogaea provides insights into genome evolution and oil improvement.</title>
        <authorList>
            <person name="Chen X."/>
        </authorList>
    </citation>
    <scope>NUCLEOTIDE SEQUENCE [LARGE SCALE GENOMIC DNA]</scope>
    <source>
        <strain evidence="3">cv. Fuhuasheng</strain>
        <tissue evidence="2">Leaves</tissue>
    </source>
</reference>
<comment type="caution">
    <text evidence="2">The sequence shown here is derived from an EMBL/GenBank/DDBJ whole genome shotgun (WGS) entry which is preliminary data.</text>
</comment>
<gene>
    <name evidence="2" type="ORF">Ahy_A04g020116</name>
</gene>
<feature type="region of interest" description="Disordered" evidence="1">
    <location>
        <begin position="61"/>
        <end position="91"/>
    </location>
</feature>
<dbReference type="AlphaFoldDB" id="A0A445DH26"/>
<accession>A0A445DH26</accession>
<sequence>MKDNSVFQFVILEMSALVNPLAEVIEKLTKADESDSFIREEYLFLSVGEAVRKLSSIMENPPSVTMQQEQPPYMSPPTELPVESPEYSNNV</sequence>
<evidence type="ECO:0000313" key="2">
    <source>
        <dbReference type="EMBL" id="RYR62481.1"/>
    </source>
</evidence>
<evidence type="ECO:0008006" key="4">
    <source>
        <dbReference type="Google" id="ProtNLM"/>
    </source>
</evidence>
<dbReference type="STRING" id="3818.A0A445DH26"/>